<proteinExistence type="predicted"/>
<name>A0A8S5THY5_9CAUD</name>
<reference evidence="1" key="1">
    <citation type="journal article" date="2021" name="Proc. Natl. Acad. Sci. U.S.A.">
        <title>A Catalog of Tens of Thousands of Viruses from Human Metagenomes Reveals Hidden Associations with Chronic Diseases.</title>
        <authorList>
            <person name="Tisza M.J."/>
            <person name="Buck C.B."/>
        </authorList>
    </citation>
    <scope>NUCLEOTIDE SEQUENCE</scope>
    <source>
        <strain evidence="1">CtYGJ17</strain>
    </source>
</reference>
<accession>A0A8S5THY5</accession>
<dbReference type="EMBL" id="BK032829">
    <property type="protein sequence ID" value="DAF62893.1"/>
    <property type="molecule type" value="Genomic_DNA"/>
</dbReference>
<evidence type="ECO:0000313" key="1">
    <source>
        <dbReference type="EMBL" id="DAF62893.1"/>
    </source>
</evidence>
<sequence>MYNSTDWKDHITEHPHRRKITENGDGTSEVVKDQGEVLQQGTPQSATNFNNMENGIQDAYLAASILLFGNLHQQRGNDAHAAMVDGEILGETQTVTLKNTAKFPFNSTRDNPVTVALKQTRKNLFYTVEAEQTGATGEVGSIEISAKALNGFKIAFTGSAKSVTLQIRVKGGMT</sequence>
<protein>
    <submittedName>
        <fullName evidence="1">Uncharacterized protein</fullName>
    </submittedName>
</protein>
<organism evidence="1">
    <name type="scientific">Myoviridae sp. ctYGJ17</name>
    <dbReference type="NCBI Taxonomy" id="2827692"/>
    <lineage>
        <taxon>Viruses</taxon>
        <taxon>Duplodnaviria</taxon>
        <taxon>Heunggongvirae</taxon>
        <taxon>Uroviricota</taxon>
        <taxon>Caudoviricetes</taxon>
    </lineage>
</organism>